<organism evidence="2 3">
    <name type="scientific">Streptococcus infantis</name>
    <dbReference type="NCBI Taxonomy" id="68892"/>
    <lineage>
        <taxon>Bacteria</taxon>
        <taxon>Bacillati</taxon>
        <taxon>Bacillota</taxon>
        <taxon>Bacilli</taxon>
        <taxon>Lactobacillales</taxon>
        <taxon>Streptococcaceae</taxon>
        <taxon>Streptococcus</taxon>
    </lineage>
</organism>
<dbReference type="PANTHER" id="PTHR39639">
    <property type="entry name" value="CHROMOSOME 16, WHOLE GENOME SHOTGUN SEQUENCE"/>
    <property type="match status" value="1"/>
</dbReference>
<dbReference type="AlphaFoldDB" id="A0A0F2E3U7"/>
<dbReference type="EMBL" id="JYGT01000006">
    <property type="protein sequence ID" value="KJQ77897.1"/>
    <property type="molecule type" value="Genomic_DNA"/>
</dbReference>
<name>A0A0F2E3U7_9STRE</name>
<dbReference type="Pfam" id="PF03235">
    <property type="entry name" value="GmrSD_N"/>
    <property type="match status" value="1"/>
</dbReference>
<dbReference type="Proteomes" id="UP000033489">
    <property type="component" value="Unassembled WGS sequence"/>
</dbReference>
<evidence type="ECO:0000313" key="3">
    <source>
        <dbReference type="Proteomes" id="UP000033489"/>
    </source>
</evidence>
<dbReference type="InterPro" id="IPR004919">
    <property type="entry name" value="GmrSD_N"/>
</dbReference>
<comment type="caution">
    <text evidence="2">The sequence shown here is derived from an EMBL/GenBank/DDBJ whole genome shotgun (WGS) entry which is preliminary data.</text>
</comment>
<sequence>MTNILELYSEDTLLENIDNERIDIDAEVEDEVESTTSSRKLYIDKVDKSTSDLIRMIKEGELILQPDYQRKFVWNQKTMSQFIESLLLSIPIPTIFLSENDDDTLEVIDGQQRLTTVFTFFKSILNEDDLKNVKKGNEYLNYMEPLELSGLSTLSDFNKKTFAELDDRIQRKFKNVSLPIVIIQKDSSEDIKYDIFSRINQGSIKLNGQELLNVMYRGVFLTKLNETCELDIVDEIFGKRVVLKKRYGYNEILLRAFVINEFIDESFTAIKKIEVRNPKLLDGKKERTYGGRLNTAIIEFLKEYRNDVKKSEELEDFILKSIEKVNIVFGNDAFKRISSNELATSINKTVAETQLVILSRFSIDEVKQYKEKIKESFLEFLGKSDEGLFVRGTNNTSNVLKRYEWGKFLNKLIRN</sequence>
<dbReference type="RefSeq" id="WP_045613817.1">
    <property type="nucleotide sequence ID" value="NZ_JYGT01000006.1"/>
</dbReference>
<gene>
    <name evidence="2" type="ORF">TZ94_00482</name>
</gene>
<reference evidence="2 3" key="1">
    <citation type="submission" date="2015-02" db="EMBL/GenBank/DDBJ databases">
        <title>Evolution of amylase-binding proteins of oral streptococcal species.</title>
        <authorList>
            <person name="Haase E.M."/>
        </authorList>
    </citation>
    <scope>NUCLEOTIDE SEQUENCE [LARGE SCALE GENOMIC DNA]</scope>
    <source>
        <strain evidence="2 3">UC921A</strain>
    </source>
</reference>
<feature type="domain" description="GmrSD restriction endonucleases N-terminal" evidence="1">
    <location>
        <begin position="51"/>
        <end position="214"/>
    </location>
</feature>
<dbReference type="PANTHER" id="PTHR39639:SF1">
    <property type="entry name" value="DUF262 DOMAIN-CONTAINING PROTEIN"/>
    <property type="match status" value="1"/>
</dbReference>
<accession>A0A0F2E3U7</accession>
<dbReference type="OrthoDB" id="9770340at2"/>
<evidence type="ECO:0000259" key="1">
    <source>
        <dbReference type="Pfam" id="PF03235"/>
    </source>
</evidence>
<protein>
    <recommendedName>
        <fullName evidence="1">GmrSD restriction endonucleases N-terminal domain-containing protein</fullName>
    </recommendedName>
</protein>
<evidence type="ECO:0000313" key="2">
    <source>
        <dbReference type="EMBL" id="KJQ77897.1"/>
    </source>
</evidence>
<proteinExistence type="predicted"/>
<dbReference type="PATRIC" id="fig|28037.216.peg.455"/>